<comment type="similarity">
    <text evidence="1">Belongs to the RutC family.</text>
</comment>
<dbReference type="Proteomes" id="UP000785200">
    <property type="component" value="Unassembled WGS sequence"/>
</dbReference>
<evidence type="ECO:0000313" key="2">
    <source>
        <dbReference type="EMBL" id="KAG0652175.1"/>
    </source>
</evidence>
<dbReference type="InterPro" id="IPR035959">
    <property type="entry name" value="RutC-like_sf"/>
</dbReference>
<dbReference type="GO" id="GO:0019239">
    <property type="term" value="F:deaminase activity"/>
    <property type="evidence" value="ECO:0007669"/>
    <property type="project" value="TreeGrafter"/>
</dbReference>
<dbReference type="PANTHER" id="PTHR11803">
    <property type="entry name" value="2-IMINOBUTANOATE/2-IMINOPROPANOATE DEAMINASE RIDA"/>
    <property type="match status" value="1"/>
</dbReference>
<dbReference type="SUPFAM" id="SSF55298">
    <property type="entry name" value="YjgF-like"/>
    <property type="match status" value="1"/>
</dbReference>
<dbReference type="FunFam" id="3.30.1330.40:FF:000001">
    <property type="entry name" value="L-PSP family endoribonuclease"/>
    <property type="match status" value="1"/>
</dbReference>
<protein>
    <submittedName>
        <fullName evidence="2">Enamine imine deaminase</fullName>
    </submittedName>
</protein>
<dbReference type="OrthoDB" id="309640at2759"/>
<name>A0A9P6VQ76_9HELO</name>
<proteinExistence type="inferred from homology"/>
<evidence type="ECO:0000313" key="3">
    <source>
        <dbReference type="Proteomes" id="UP000785200"/>
    </source>
</evidence>
<evidence type="ECO:0000256" key="1">
    <source>
        <dbReference type="ARBA" id="ARBA00010552"/>
    </source>
</evidence>
<dbReference type="Gene3D" id="3.30.1330.40">
    <property type="entry name" value="RutC-like"/>
    <property type="match status" value="1"/>
</dbReference>
<gene>
    <name evidence="2" type="ORF">D0Z07_1325</name>
</gene>
<dbReference type="AlphaFoldDB" id="A0A9P6VQ76"/>
<comment type="caution">
    <text evidence="2">The sequence shown here is derived from an EMBL/GenBank/DDBJ whole genome shotgun (WGS) entry which is preliminary data.</text>
</comment>
<dbReference type="NCBIfam" id="TIGR00004">
    <property type="entry name" value="Rid family detoxifying hydrolase"/>
    <property type="match status" value="1"/>
</dbReference>
<dbReference type="PANTHER" id="PTHR11803:SF58">
    <property type="entry name" value="PROTEIN HMF1-RELATED"/>
    <property type="match status" value="1"/>
</dbReference>
<dbReference type="InterPro" id="IPR006175">
    <property type="entry name" value="YjgF/YER057c/UK114"/>
</dbReference>
<keyword evidence="3" id="KW-1185">Reference proteome</keyword>
<sequence length="128" mass="13917">MSSITEVSTKNAPAPMPVFSQAIKAKGFVFASGNIGLDKDTWTLVEGGIKAQTEQTLKNIRAVLEAAGSDFTKIVKLNVYLKDYKDFAPMNEVYITHFPGVKPARTCVAVLDLPFNAIVEMECTAICD</sequence>
<dbReference type="Pfam" id="PF01042">
    <property type="entry name" value="Ribonuc_L-PSP"/>
    <property type="match status" value="1"/>
</dbReference>
<dbReference type="EMBL" id="VNKQ01000003">
    <property type="protein sequence ID" value="KAG0652175.1"/>
    <property type="molecule type" value="Genomic_DNA"/>
</dbReference>
<dbReference type="GO" id="GO:0005739">
    <property type="term" value="C:mitochondrion"/>
    <property type="evidence" value="ECO:0007669"/>
    <property type="project" value="UniProtKB-ARBA"/>
</dbReference>
<dbReference type="InterPro" id="IPR006056">
    <property type="entry name" value="RidA"/>
</dbReference>
<dbReference type="GO" id="GO:0005829">
    <property type="term" value="C:cytosol"/>
    <property type="evidence" value="ECO:0007669"/>
    <property type="project" value="TreeGrafter"/>
</dbReference>
<accession>A0A9P6VQ76</accession>
<organism evidence="2 3">
    <name type="scientific">Hyphodiscus hymeniophilus</name>
    <dbReference type="NCBI Taxonomy" id="353542"/>
    <lineage>
        <taxon>Eukaryota</taxon>
        <taxon>Fungi</taxon>
        <taxon>Dikarya</taxon>
        <taxon>Ascomycota</taxon>
        <taxon>Pezizomycotina</taxon>
        <taxon>Leotiomycetes</taxon>
        <taxon>Helotiales</taxon>
        <taxon>Hyphodiscaceae</taxon>
        <taxon>Hyphodiscus</taxon>
    </lineage>
</organism>
<dbReference type="CDD" id="cd00448">
    <property type="entry name" value="YjgF_YER057c_UK114_family"/>
    <property type="match status" value="1"/>
</dbReference>
<reference evidence="2" key="1">
    <citation type="submission" date="2019-07" db="EMBL/GenBank/DDBJ databases">
        <title>Hyphodiscus hymeniophilus genome sequencing and assembly.</title>
        <authorList>
            <person name="Kramer G."/>
            <person name="Nodwell J."/>
        </authorList>
    </citation>
    <scope>NUCLEOTIDE SEQUENCE</scope>
    <source>
        <strain evidence="2">ATCC 34498</strain>
    </source>
</reference>